<evidence type="ECO:0000313" key="3">
    <source>
        <dbReference type="EMBL" id="KFH41590.1"/>
    </source>
</evidence>
<accession>A0A086SWV8</accession>
<keyword evidence="2" id="KW-1133">Transmembrane helix</keyword>
<keyword evidence="2" id="KW-0812">Transmembrane</keyword>
<dbReference type="HOGENOM" id="CLU_529102_0_0_1"/>
<organism evidence="3 4">
    <name type="scientific">Hapsidospora chrysogenum (strain ATCC 11550 / CBS 779.69 / DSM 880 / IAM 14645 / JCM 23072 / IMI 49137)</name>
    <name type="common">Acremonium chrysogenum</name>
    <dbReference type="NCBI Taxonomy" id="857340"/>
    <lineage>
        <taxon>Eukaryota</taxon>
        <taxon>Fungi</taxon>
        <taxon>Dikarya</taxon>
        <taxon>Ascomycota</taxon>
        <taxon>Pezizomycotina</taxon>
        <taxon>Sordariomycetes</taxon>
        <taxon>Hypocreomycetidae</taxon>
        <taxon>Hypocreales</taxon>
        <taxon>Bionectriaceae</taxon>
        <taxon>Hapsidospora</taxon>
    </lineage>
</organism>
<dbReference type="AlphaFoldDB" id="A0A086SWV8"/>
<feature type="transmembrane region" description="Helical" evidence="2">
    <location>
        <begin position="228"/>
        <end position="254"/>
    </location>
</feature>
<sequence length="499" mass="54115">MTATALLAGPVMAVQWTVTSYYVVTETTSVWTAFEETYMVTETFGLKSGVTPTAASPISTYTSTDTFDDLKIVELYYDGSDVDESDIMTTTTYDYDYDYSPNTYYVVPIEYTAPSSCATAFTVSTHTVINVPTEVADQVSPTTISTSIYSYDDGDAYTYITAYLPADQVPITVDTTSDWLYTYYVADCRNPVATSRGYFDDDYDDDDDGFSRGSAWRTCMNSSYCSGLAIYAIVLAALIPALFLFGFLESYFWFRRMMIGKFSLRFGTVLWVLLLLPVLCFTRQCPARDAQTQEALRAQWKKVSFGKALGLWFRWGFRHRYPVELLGVHPLYHNPAPGQTGPMPPFPPGPPPPGGYVYYAPGPGPDGQPGFPPGGFPPGPPPTDGFKGAPDMQQMGGPPPGMAPPGMVPPGMVLYYPQYPPQAYAPQNQPPPPAPTSVSPQPSEPSQLVQPSEPSQAPVTPAPPAASHTPELPTVTPQPPGEPGPGPGPEPGSGPSNRP</sequence>
<gene>
    <name evidence="3" type="ORF">ACRE_076840</name>
</gene>
<comment type="caution">
    <text evidence="3">The sequence shown here is derived from an EMBL/GenBank/DDBJ whole genome shotgun (WGS) entry which is preliminary data.</text>
</comment>
<dbReference type="OrthoDB" id="3795566at2759"/>
<dbReference type="Proteomes" id="UP000029964">
    <property type="component" value="Unassembled WGS sequence"/>
</dbReference>
<feature type="compositionally biased region" description="Low complexity" evidence="1">
    <location>
        <begin position="384"/>
        <end position="396"/>
    </location>
</feature>
<feature type="transmembrane region" description="Helical" evidence="2">
    <location>
        <begin position="266"/>
        <end position="284"/>
    </location>
</feature>
<protein>
    <submittedName>
        <fullName evidence="3">Uncharacterized protein</fullName>
    </submittedName>
</protein>
<feature type="region of interest" description="Disordered" evidence="1">
    <location>
        <begin position="421"/>
        <end position="499"/>
    </location>
</feature>
<reference evidence="4" key="1">
    <citation type="journal article" date="2014" name="Genome Announc.">
        <title>Genome sequence and annotation of Acremonium chrysogenum, producer of the beta-lactam antibiotic cephalosporin C.</title>
        <authorList>
            <person name="Terfehr D."/>
            <person name="Dahlmann T.A."/>
            <person name="Specht T."/>
            <person name="Zadra I."/>
            <person name="Kuernsteiner H."/>
            <person name="Kueck U."/>
        </authorList>
    </citation>
    <scope>NUCLEOTIDE SEQUENCE [LARGE SCALE GENOMIC DNA]</scope>
    <source>
        <strain evidence="4">ATCC 11550 / CBS 779.69 / DSM 880 / IAM 14645 / JCM 23072 / IMI 49137</strain>
    </source>
</reference>
<proteinExistence type="predicted"/>
<name>A0A086SWV8_HAPC1</name>
<evidence type="ECO:0000313" key="4">
    <source>
        <dbReference type="Proteomes" id="UP000029964"/>
    </source>
</evidence>
<feature type="compositionally biased region" description="Pro residues" evidence="1">
    <location>
        <begin position="362"/>
        <end position="383"/>
    </location>
</feature>
<feature type="compositionally biased region" description="Pro residues" evidence="1">
    <location>
        <begin position="476"/>
        <end position="499"/>
    </location>
</feature>
<keyword evidence="4" id="KW-1185">Reference proteome</keyword>
<keyword evidence="2" id="KW-0472">Membrane</keyword>
<evidence type="ECO:0000256" key="2">
    <source>
        <dbReference type="SAM" id="Phobius"/>
    </source>
</evidence>
<feature type="region of interest" description="Disordered" evidence="1">
    <location>
        <begin position="361"/>
        <end position="404"/>
    </location>
</feature>
<feature type="compositionally biased region" description="Polar residues" evidence="1">
    <location>
        <begin position="444"/>
        <end position="458"/>
    </location>
</feature>
<evidence type="ECO:0000256" key="1">
    <source>
        <dbReference type="SAM" id="MobiDB-lite"/>
    </source>
</evidence>
<dbReference type="EMBL" id="JPKY01000122">
    <property type="protein sequence ID" value="KFH41590.1"/>
    <property type="molecule type" value="Genomic_DNA"/>
</dbReference>